<proteinExistence type="predicted"/>
<dbReference type="EMBL" id="CAFAAV010000119">
    <property type="protein sequence ID" value="CAB4824344.1"/>
    <property type="molecule type" value="Genomic_DNA"/>
</dbReference>
<evidence type="ECO:0000313" key="1">
    <source>
        <dbReference type="EMBL" id="CAB4824344.1"/>
    </source>
</evidence>
<sequence length="122" mass="12987">MQRSGVPVEPLSTIEQASVVTVAIHGWHGGGAVVDPTQFLGHLLATAARAVQVEYQILQPDPLEATDHCVDRCALLRDEQHAAPASAQRRDQVGDGLRLAGAGRALDHEVGAIDRSVDRIVL</sequence>
<protein>
    <submittedName>
        <fullName evidence="1">Unannotated protein</fullName>
    </submittedName>
</protein>
<name>A0A6J6ZV85_9ZZZZ</name>
<gene>
    <name evidence="1" type="ORF">UFOPK3099_01579</name>
</gene>
<reference evidence="1" key="1">
    <citation type="submission" date="2020-05" db="EMBL/GenBank/DDBJ databases">
        <authorList>
            <person name="Chiriac C."/>
            <person name="Salcher M."/>
            <person name="Ghai R."/>
            <person name="Kavagutti S V."/>
        </authorList>
    </citation>
    <scope>NUCLEOTIDE SEQUENCE</scope>
</reference>
<organism evidence="1">
    <name type="scientific">freshwater metagenome</name>
    <dbReference type="NCBI Taxonomy" id="449393"/>
    <lineage>
        <taxon>unclassified sequences</taxon>
        <taxon>metagenomes</taxon>
        <taxon>ecological metagenomes</taxon>
    </lineage>
</organism>
<dbReference type="AlphaFoldDB" id="A0A6J6ZV85"/>
<accession>A0A6J6ZV85</accession>